<reference evidence="1 2" key="1">
    <citation type="submission" date="2023-08" db="EMBL/GenBank/DDBJ databases">
        <title>genomic of DY56.</title>
        <authorList>
            <person name="Wang Y."/>
        </authorList>
    </citation>
    <scope>NUCLEOTIDE SEQUENCE [LARGE SCALE GENOMIC DNA]</scope>
    <source>
        <strain evidence="1 2">DY56-A-20</strain>
    </source>
</reference>
<dbReference type="Proteomes" id="UP001235664">
    <property type="component" value="Unassembled WGS sequence"/>
</dbReference>
<name>A0ABT9H8A4_9SPHN</name>
<comment type="caution">
    <text evidence="1">The sequence shown here is derived from an EMBL/GenBank/DDBJ whole genome shotgun (WGS) entry which is preliminary data.</text>
</comment>
<dbReference type="EMBL" id="JAVAIL010000002">
    <property type="protein sequence ID" value="MDP4539483.1"/>
    <property type="molecule type" value="Genomic_DNA"/>
</dbReference>
<evidence type="ECO:0000313" key="1">
    <source>
        <dbReference type="EMBL" id="MDP4539483.1"/>
    </source>
</evidence>
<keyword evidence="2" id="KW-1185">Reference proteome</keyword>
<dbReference type="PROSITE" id="PS51257">
    <property type="entry name" value="PROKAR_LIPOPROTEIN"/>
    <property type="match status" value="1"/>
</dbReference>
<accession>A0ABT9H8A4</accession>
<protein>
    <submittedName>
        <fullName evidence="1">Uncharacterized protein</fullName>
    </submittedName>
</protein>
<organism evidence="1 2">
    <name type="scientific">Qipengyuania benthica</name>
    <dbReference type="NCBI Taxonomy" id="3067651"/>
    <lineage>
        <taxon>Bacteria</taxon>
        <taxon>Pseudomonadati</taxon>
        <taxon>Pseudomonadota</taxon>
        <taxon>Alphaproteobacteria</taxon>
        <taxon>Sphingomonadales</taxon>
        <taxon>Erythrobacteraceae</taxon>
        <taxon>Qipengyuania</taxon>
    </lineage>
</organism>
<evidence type="ECO:0000313" key="2">
    <source>
        <dbReference type="Proteomes" id="UP001235664"/>
    </source>
</evidence>
<sequence>MNRILTVATALLVAGCSQEPASSETAGDFADRVGAPGAVAEGVPAPVETTAVKAAPPANADVFQLEKLGNIGGVDLGPRAGGCTFSVEGQEMLIAAAPADRALPGKATVRIGGQLLLLDAPPGGIEQVRSGTTFTGEGFSALVTRTGPDRASLTVADAAGTQKAFAGNWVCS</sequence>
<dbReference type="RefSeq" id="WP_305929609.1">
    <property type="nucleotide sequence ID" value="NZ_JAVAIL010000002.1"/>
</dbReference>
<gene>
    <name evidence="1" type="ORF">Q9K01_07615</name>
</gene>
<proteinExistence type="predicted"/>